<dbReference type="InterPro" id="IPR019734">
    <property type="entry name" value="TPR_rpt"/>
</dbReference>
<dbReference type="PRINTS" id="PR01021">
    <property type="entry name" value="OMPADOMAIN"/>
</dbReference>
<dbReference type="Gene3D" id="3.30.1330.60">
    <property type="entry name" value="OmpA-like domain"/>
    <property type="match status" value="1"/>
</dbReference>
<dbReference type="Gene3D" id="2.60.40.1120">
    <property type="entry name" value="Carboxypeptidase-like, regulatory domain"/>
    <property type="match status" value="1"/>
</dbReference>
<gene>
    <name evidence="8" type="ORF">NC99_10130</name>
</gene>
<evidence type="ECO:0000256" key="4">
    <source>
        <dbReference type="PROSITE-ProRule" id="PRU00339"/>
    </source>
</evidence>
<dbReference type="OrthoDB" id="1488841at2"/>
<dbReference type="InterPro" id="IPR011042">
    <property type="entry name" value="6-blade_b-propeller_TolB-like"/>
</dbReference>
<dbReference type="AlphaFoldDB" id="A0A0L8VCG1"/>
<dbReference type="Gene3D" id="2.120.10.30">
    <property type="entry name" value="TolB, C-terminal domain"/>
    <property type="match status" value="1"/>
</dbReference>
<evidence type="ECO:0000259" key="7">
    <source>
        <dbReference type="PROSITE" id="PS51123"/>
    </source>
</evidence>
<evidence type="ECO:0000256" key="2">
    <source>
        <dbReference type="ARBA" id="ARBA00023136"/>
    </source>
</evidence>
<comment type="subcellular location">
    <subcellularLocation>
        <location evidence="1">Cell outer membrane</location>
    </subcellularLocation>
</comment>
<evidence type="ECO:0000256" key="6">
    <source>
        <dbReference type="SAM" id="SignalP"/>
    </source>
</evidence>
<dbReference type="Gene3D" id="1.25.40.10">
    <property type="entry name" value="Tetratricopeptide repeat domain"/>
    <property type="match status" value="1"/>
</dbReference>
<dbReference type="InterPro" id="IPR011990">
    <property type="entry name" value="TPR-like_helical_dom_sf"/>
</dbReference>
<comment type="caution">
    <text evidence="8">The sequence shown here is derived from an EMBL/GenBank/DDBJ whole genome shotgun (WGS) entry which is preliminary data.</text>
</comment>
<keyword evidence="3" id="KW-0998">Cell outer membrane</keyword>
<dbReference type="SUPFAM" id="SSF82171">
    <property type="entry name" value="DPP6 N-terminal domain-like"/>
    <property type="match status" value="1"/>
</dbReference>
<dbReference type="InterPro" id="IPR036737">
    <property type="entry name" value="OmpA-like_sf"/>
</dbReference>
<feature type="chain" id="PRO_5005591494" description="OmpA-like domain-containing protein" evidence="6">
    <location>
        <begin position="22"/>
        <end position="665"/>
    </location>
</feature>
<name>A0A0L8VCG1_9BACT</name>
<dbReference type="SUPFAM" id="SSF48452">
    <property type="entry name" value="TPR-like"/>
    <property type="match status" value="1"/>
</dbReference>
<organism evidence="8 9">
    <name type="scientific">Sunxiuqinia dokdonensis</name>
    <dbReference type="NCBI Taxonomy" id="1409788"/>
    <lineage>
        <taxon>Bacteria</taxon>
        <taxon>Pseudomonadati</taxon>
        <taxon>Bacteroidota</taxon>
        <taxon>Bacteroidia</taxon>
        <taxon>Marinilabiliales</taxon>
        <taxon>Prolixibacteraceae</taxon>
        <taxon>Sunxiuqinia</taxon>
    </lineage>
</organism>
<evidence type="ECO:0000313" key="9">
    <source>
        <dbReference type="Proteomes" id="UP000036958"/>
    </source>
</evidence>
<dbReference type="CDD" id="cd07185">
    <property type="entry name" value="OmpA_C-like"/>
    <property type="match status" value="1"/>
</dbReference>
<sequence length="665" mass="75692">MKRTYFFATVLLALFVLGSCSSQKNYRLGNLSYEIGEYYRATEKFRKAYRKDDNLQHKMEMAYQMAEAYRAIGDYGRAAIWYQNAIRRQHPDFKAVLHWADCLRATQKYEEAIEAYQQYLDSFPTDVQAINGLDACRYTQEWEANPTRYVVNAVRELNSRYSDYTPVFVGGRDNEILLTSARENNVGRKESGITGAYFADIYRAEYQVQRQKWGPPQLVDESGLINSPDEEGAVTLSPSGDEMIFTRARYDKQNDKGTELYRVKMSRGNWSEPVKLDLVGDSLIAAHPSLSANGDTLYFVSDKPGGYGGKDIWMATGGGGSFSNPVNLGPKINTPGDEVFPTIRSNGELYFSSNYHMGMGGLDIFKATRNEEGEWRLQNLKAPINSTGDDFGMAFIEGEEVRGLFASNRKGSRSDDIYSFYLPPKVFRVSGEIYDKETGQRMDGARIRIIGTDGTNLRMRADKGQFQMTLNPETEYVFAAFKDGYLNDKGRESTIGLDESQDFRVDLYLTPTDAPIKVDNINYAFGSWELQPQSVYALDSLVGILELNPTITIELMAHTDFVGSEQFNFDLSQKRAQAVVDYLIQKGINPKRLVAKGYGETWPKKVTRKMAQQYDFLKRNDELTEEFIKQLTPEQQEIAKALNRRTEFRVLSTDFYETFSPEVEE</sequence>
<keyword evidence="2 5" id="KW-0472">Membrane</keyword>
<evidence type="ECO:0000256" key="1">
    <source>
        <dbReference type="ARBA" id="ARBA00004442"/>
    </source>
</evidence>
<keyword evidence="6" id="KW-0732">Signal</keyword>
<proteinExistence type="predicted"/>
<evidence type="ECO:0000256" key="3">
    <source>
        <dbReference type="ARBA" id="ARBA00023237"/>
    </source>
</evidence>
<accession>A0A0L8VCG1</accession>
<evidence type="ECO:0000256" key="5">
    <source>
        <dbReference type="PROSITE-ProRule" id="PRU00473"/>
    </source>
</evidence>
<dbReference type="PANTHER" id="PTHR30329">
    <property type="entry name" value="STATOR ELEMENT OF FLAGELLAR MOTOR COMPLEX"/>
    <property type="match status" value="1"/>
</dbReference>
<protein>
    <recommendedName>
        <fullName evidence="7">OmpA-like domain-containing protein</fullName>
    </recommendedName>
</protein>
<dbReference type="InterPro" id="IPR050330">
    <property type="entry name" value="Bact_OuterMem_StrucFunc"/>
</dbReference>
<dbReference type="EMBL" id="LGIA01000043">
    <property type="protein sequence ID" value="KOH46150.1"/>
    <property type="molecule type" value="Genomic_DNA"/>
</dbReference>
<dbReference type="RefSeq" id="WP_053180321.1">
    <property type="nucleotide sequence ID" value="NZ_LGIA01000043.1"/>
</dbReference>
<dbReference type="InterPro" id="IPR011659">
    <property type="entry name" value="WD40"/>
</dbReference>
<dbReference type="GO" id="GO:0009279">
    <property type="term" value="C:cell outer membrane"/>
    <property type="evidence" value="ECO:0007669"/>
    <property type="project" value="UniProtKB-SubCell"/>
</dbReference>
<feature type="domain" description="OmpA-like" evidence="7">
    <location>
        <begin position="510"/>
        <end position="654"/>
    </location>
</feature>
<dbReference type="InterPro" id="IPR006665">
    <property type="entry name" value="OmpA-like"/>
</dbReference>
<dbReference type="PROSITE" id="PS51123">
    <property type="entry name" value="OMPA_2"/>
    <property type="match status" value="1"/>
</dbReference>
<feature type="repeat" description="TPR" evidence="4">
    <location>
        <begin position="22"/>
        <end position="55"/>
    </location>
</feature>
<feature type="signal peptide" evidence="6">
    <location>
        <begin position="1"/>
        <end position="21"/>
    </location>
</feature>
<keyword evidence="4" id="KW-0802">TPR repeat</keyword>
<keyword evidence="9" id="KW-1185">Reference proteome</keyword>
<dbReference type="PROSITE" id="PS50005">
    <property type="entry name" value="TPR"/>
    <property type="match status" value="1"/>
</dbReference>
<dbReference type="SMART" id="SM00028">
    <property type="entry name" value="TPR"/>
    <property type="match status" value="3"/>
</dbReference>
<dbReference type="Pfam" id="PF07676">
    <property type="entry name" value="PD40"/>
    <property type="match status" value="2"/>
</dbReference>
<dbReference type="SUPFAM" id="SSF49464">
    <property type="entry name" value="Carboxypeptidase regulatory domain-like"/>
    <property type="match status" value="1"/>
</dbReference>
<evidence type="ECO:0000313" key="8">
    <source>
        <dbReference type="EMBL" id="KOH46150.1"/>
    </source>
</evidence>
<dbReference type="PROSITE" id="PS51257">
    <property type="entry name" value="PROKAR_LIPOPROTEIN"/>
    <property type="match status" value="1"/>
</dbReference>
<dbReference type="Proteomes" id="UP000036958">
    <property type="component" value="Unassembled WGS sequence"/>
</dbReference>
<dbReference type="InterPro" id="IPR008969">
    <property type="entry name" value="CarboxyPept-like_regulatory"/>
</dbReference>
<dbReference type="STRING" id="1409788.NC99_10130"/>
<dbReference type="SUPFAM" id="SSF103088">
    <property type="entry name" value="OmpA-like"/>
    <property type="match status" value="1"/>
</dbReference>
<dbReference type="PANTHER" id="PTHR30329:SF21">
    <property type="entry name" value="LIPOPROTEIN YIAD-RELATED"/>
    <property type="match status" value="1"/>
</dbReference>
<reference evidence="9" key="1">
    <citation type="submission" date="2015-07" db="EMBL/GenBank/DDBJ databases">
        <title>Genome sequencing of Sunxiuqinia dokdonensis strain SK.</title>
        <authorList>
            <person name="Ahn S."/>
            <person name="Kim B.-C."/>
        </authorList>
    </citation>
    <scope>NUCLEOTIDE SEQUENCE [LARGE SCALE GENOMIC DNA]</scope>
    <source>
        <strain evidence="9">SK</strain>
    </source>
</reference>
<dbReference type="Pfam" id="PF00691">
    <property type="entry name" value="OmpA"/>
    <property type="match status" value="1"/>
</dbReference>
<dbReference type="InterPro" id="IPR006664">
    <property type="entry name" value="OMP_bac"/>
</dbReference>